<dbReference type="GO" id="GO:0003676">
    <property type="term" value="F:nucleic acid binding"/>
    <property type="evidence" value="ECO:0007669"/>
    <property type="project" value="InterPro"/>
</dbReference>
<feature type="domain" description="CCHC-type" evidence="1">
    <location>
        <begin position="257"/>
        <end position="273"/>
    </location>
</feature>
<comment type="caution">
    <text evidence="2">The sequence shown here is derived from an EMBL/GenBank/DDBJ whole genome shotgun (WGS) entry which is preliminary data.</text>
</comment>
<dbReference type="InterPro" id="IPR050951">
    <property type="entry name" value="Retrovirus_Pol_polyprotein"/>
</dbReference>
<dbReference type="InterPro" id="IPR043502">
    <property type="entry name" value="DNA/RNA_pol_sf"/>
</dbReference>
<dbReference type="SMART" id="SM00343">
    <property type="entry name" value="ZnF_C2HC"/>
    <property type="match status" value="2"/>
</dbReference>
<dbReference type="SUPFAM" id="SSF56672">
    <property type="entry name" value="DNA/RNA polymerases"/>
    <property type="match status" value="2"/>
</dbReference>
<dbReference type="AlphaFoldDB" id="A0A9Q0MRF6"/>
<evidence type="ECO:0000313" key="3">
    <source>
        <dbReference type="Proteomes" id="UP001151699"/>
    </source>
</evidence>
<evidence type="ECO:0000259" key="1">
    <source>
        <dbReference type="SMART" id="SM00343"/>
    </source>
</evidence>
<reference evidence="2" key="1">
    <citation type="submission" date="2022-07" db="EMBL/GenBank/DDBJ databases">
        <authorList>
            <person name="Trinca V."/>
            <person name="Uliana J.V.C."/>
            <person name="Torres T.T."/>
            <person name="Ward R.J."/>
            <person name="Monesi N."/>
        </authorList>
    </citation>
    <scope>NUCLEOTIDE SEQUENCE</scope>
    <source>
        <strain evidence="2">HSMRA1968</strain>
        <tissue evidence="2">Whole embryos</tissue>
    </source>
</reference>
<dbReference type="GO" id="GO:0071897">
    <property type="term" value="P:DNA biosynthetic process"/>
    <property type="evidence" value="ECO:0007669"/>
    <property type="project" value="UniProtKB-ARBA"/>
</dbReference>
<dbReference type="PANTHER" id="PTHR37984:SF5">
    <property type="entry name" value="PROTEIN NYNRIN-LIKE"/>
    <property type="match status" value="1"/>
</dbReference>
<keyword evidence="3" id="KW-1185">Reference proteome</keyword>
<name>A0A9Q0MRF6_9DIPT</name>
<gene>
    <name evidence="2" type="ORF">Bhyg_14346</name>
</gene>
<dbReference type="EMBL" id="WJQU01000004">
    <property type="protein sequence ID" value="KAJ6635760.1"/>
    <property type="molecule type" value="Genomic_DNA"/>
</dbReference>
<evidence type="ECO:0000313" key="2">
    <source>
        <dbReference type="EMBL" id="KAJ6635760.1"/>
    </source>
</evidence>
<organism evidence="2 3">
    <name type="scientific">Pseudolycoriella hygida</name>
    <dbReference type="NCBI Taxonomy" id="35572"/>
    <lineage>
        <taxon>Eukaryota</taxon>
        <taxon>Metazoa</taxon>
        <taxon>Ecdysozoa</taxon>
        <taxon>Arthropoda</taxon>
        <taxon>Hexapoda</taxon>
        <taxon>Insecta</taxon>
        <taxon>Pterygota</taxon>
        <taxon>Neoptera</taxon>
        <taxon>Endopterygota</taxon>
        <taxon>Diptera</taxon>
        <taxon>Nematocera</taxon>
        <taxon>Sciaroidea</taxon>
        <taxon>Sciaridae</taxon>
        <taxon>Pseudolycoriella</taxon>
    </lineage>
</organism>
<protein>
    <recommendedName>
        <fullName evidence="1">CCHC-type domain-containing protein</fullName>
    </recommendedName>
</protein>
<feature type="non-terminal residue" evidence="2">
    <location>
        <position position="1"/>
    </location>
</feature>
<dbReference type="GO" id="GO:0008270">
    <property type="term" value="F:zinc ion binding"/>
    <property type="evidence" value="ECO:0007669"/>
    <property type="project" value="InterPro"/>
</dbReference>
<sequence>MADDGQNRTPRALDCANIATEWPKWKQNFLVWMIATGKNKNAEKDKIATFIWLLGEQGTTIYNTLYPNDGSENSMLGVDIPAPTITNPNEKTQRTLQEVLVKFDNHCVPLRNVAMESYKFNMIFQKQYQSFAEFETELRKQMQYCAYKCSSTTCQATFDERMLRDRIIVGVYDKKLQLKLLDGRNESLADVIDKCKVFEIAHQHKNILDDKSSTVASIASDIQANINALDQPKRVCFNCGQLWQKEHVLICKAKYAMCRKCTKKGHFAVMCRQMDKKPHQTQSSNGKINLNKQTVGTLLWSDITVVSNEFEPILGLYTCVELGIVKRADIDVISLPHSTESFLEQYKDVFTGCGKFPGEYKIYLKENSKPVVHYRKRIPHALLSPLKIELDKMLQGGIISRVDYPTDWVHNLQIHEKSNGKLRICLDPKPLNNCIKREHFLIPTIQDLMSCLAYSTVFSCTKKGHFAVMCRQMDKKPHQTQSSNGKINLNKQTVGTLLWSDITVVSNEFEPILGLYTCVELGIVKRADIDVISLPHSTESFLEQYKDVFTGCGKFPGEYKIYLKENSKPVVHYRKRIPHALLSPLKIELDKMLQGGIISRVDYPTDWVHNLQIHEKSNGKLRICLDPKPLNNCIKREHFLIPTIQDLMSCLAYSTVFSVIDLASGFWHMSLDKSSSDLTTFMTPFG</sequence>
<proteinExistence type="predicted"/>
<dbReference type="OrthoDB" id="8195376at2759"/>
<dbReference type="Proteomes" id="UP001151699">
    <property type="component" value="Chromosome C"/>
</dbReference>
<dbReference type="Gene3D" id="3.10.10.10">
    <property type="entry name" value="HIV Type 1 Reverse Transcriptase, subunit A, domain 1"/>
    <property type="match status" value="2"/>
</dbReference>
<dbReference type="InterPro" id="IPR001878">
    <property type="entry name" value="Znf_CCHC"/>
</dbReference>
<feature type="domain" description="CCHC-type" evidence="1">
    <location>
        <begin position="458"/>
        <end position="472"/>
    </location>
</feature>
<accession>A0A9Q0MRF6</accession>
<dbReference type="PANTHER" id="PTHR37984">
    <property type="entry name" value="PROTEIN CBG26694"/>
    <property type="match status" value="1"/>
</dbReference>